<dbReference type="STRING" id="1155689.SAMN05444278_101229"/>
<dbReference type="InterPro" id="IPR000757">
    <property type="entry name" value="Beta-glucanase-like"/>
</dbReference>
<feature type="domain" description="GH16" evidence="4">
    <location>
        <begin position="191"/>
        <end position="453"/>
    </location>
</feature>
<dbReference type="PANTHER" id="PTHR10963">
    <property type="entry name" value="GLYCOSYL HYDROLASE-RELATED"/>
    <property type="match status" value="1"/>
</dbReference>
<dbReference type="GO" id="GO:0005975">
    <property type="term" value="P:carbohydrate metabolic process"/>
    <property type="evidence" value="ECO:0007669"/>
    <property type="project" value="InterPro"/>
</dbReference>
<evidence type="ECO:0000313" key="5">
    <source>
        <dbReference type="EMBL" id="SHE33209.1"/>
    </source>
</evidence>
<keyword evidence="2 3" id="KW-0732">Signal</keyword>
<dbReference type="GO" id="GO:0004553">
    <property type="term" value="F:hydrolase activity, hydrolyzing O-glycosyl compounds"/>
    <property type="evidence" value="ECO:0007669"/>
    <property type="project" value="InterPro"/>
</dbReference>
<feature type="signal peptide" evidence="3">
    <location>
        <begin position="1"/>
        <end position="20"/>
    </location>
</feature>
<dbReference type="AlphaFoldDB" id="A0A1M4SM14"/>
<dbReference type="InterPro" id="IPR050546">
    <property type="entry name" value="Glycosyl_Hydrlase_16"/>
</dbReference>
<dbReference type="Proteomes" id="UP000184462">
    <property type="component" value="Unassembled WGS sequence"/>
</dbReference>
<reference evidence="5 6" key="1">
    <citation type="submission" date="2016-11" db="EMBL/GenBank/DDBJ databases">
        <authorList>
            <person name="Jaros S."/>
            <person name="Januszkiewicz K."/>
            <person name="Wedrychowicz H."/>
        </authorList>
    </citation>
    <scope>NUCLEOTIDE SEQUENCE [LARGE SCALE GENOMIC DNA]</scope>
    <source>
        <strain evidence="5 6">DSM 25661</strain>
    </source>
</reference>
<dbReference type="Gene3D" id="2.60.120.260">
    <property type="entry name" value="Galactose-binding domain-like"/>
    <property type="match status" value="1"/>
</dbReference>
<comment type="similarity">
    <text evidence="1">Belongs to the glycosyl hydrolase 16 family.</text>
</comment>
<sequence length="535" mass="60637">MKNKILQIISVLFLSYTVQAQTDIIEDFETTTPNYNWVGDDCNVDTHFANPFITSQNNSTFVLKYNDDGGDYANVRFDYGENFDLSGSHAFNMMIYVPSSSLTGNSPNQISLKLQNANLPEPWSTQTEIIKPITLDQWQTVSFNFNQDNYINLDPNSPAPQLRTDFNRVLIQINGEANTDEVTAYIDNFTYTCTTTTTPTTPIFDELVWQDEFNYSGAVDSEKWFHQTLLPNGNSWFNGEIQHYTDRLENAEVSNGTLKIRAKSEVFTDQGVTKTHTSARLNSKFAFTYERVKIRAKLPTGIGTWPALWLLGQNINEDGAYWDNQGFDTTAWPACGEIDIMEHWGNNQDYVSSAIHTPSSFGGTVNYGGRMLPNASNAFHDYEMIWTPDYIEFRVDGVSHYTYEPEVKNSSTWPFDANQYLLLNVAILPSISPSFTESSLEIDYVRIYQNSTLNQAEVNRLNEVSIYPNPAKHLVNLNRAKQVSNYIIYNQLGQVVSKAALVKTQINVSDLAKGAYSIKLIDAQQNTRTMKLVIQ</sequence>
<dbReference type="InterPro" id="IPR026444">
    <property type="entry name" value="Secre_tail"/>
</dbReference>
<dbReference type="SUPFAM" id="SSF49785">
    <property type="entry name" value="Galactose-binding domain-like"/>
    <property type="match status" value="1"/>
</dbReference>
<dbReference type="Gene3D" id="2.60.120.200">
    <property type="match status" value="1"/>
</dbReference>
<dbReference type="InterPro" id="IPR013320">
    <property type="entry name" value="ConA-like_dom_sf"/>
</dbReference>
<evidence type="ECO:0000259" key="4">
    <source>
        <dbReference type="PROSITE" id="PS51762"/>
    </source>
</evidence>
<dbReference type="SUPFAM" id="SSF49899">
    <property type="entry name" value="Concanavalin A-like lectins/glucanases"/>
    <property type="match status" value="1"/>
</dbReference>
<accession>A0A1M4SM14</accession>
<name>A0A1M4SM14_9FLAO</name>
<dbReference type="PANTHER" id="PTHR10963:SF55">
    <property type="entry name" value="GLYCOSIDE HYDROLASE FAMILY 16 PROTEIN"/>
    <property type="match status" value="1"/>
</dbReference>
<dbReference type="Pfam" id="PF00722">
    <property type="entry name" value="Glyco_hydro_16"/>
    <property type="match status" value="1"/>
</dbReference>
<dbReference type="EMBL" id="FQTW01000001">
    <property type="protein sequence ID" value="SHE33209.1"/>
    <property type="molecule type" value="Genomic_DNA"/>
</dbReference>
<organism evidence="5 6">
    <name type="scientific">Psychroflexus salarius</name>
    <dbReference type="NCBI Taxonomy" id="1155689"/>
    <lineage>
        <taxon>Bacteria</taxon>
        <taxon>Pseudomonadati</taxon>
        <taxon>Bacteroidota</taxon>
        <taxon>Flavobacteriia</taxon>
        <taxon>Flavobacteriales</taxon>
        <taxon>Flavobacteriaceae</taxon>
        <taxon>Psychroflexus</taxon>
    </lineage>
</organism>
<evidence type="ECO:0000256" key="1">
    <source>
        <dbReference type="ARBA" id="ARBA00006865"/>
    </source>
</evidence>
<keyword evidence="6" id="KW-1185">Reference proteome</keyword>
<dbReference type="NCBIfam" id="TIGR04183">
    <property type="entry name" value="Por_Secre_tail"/>
    <property type="match status" value="1"/>
</dbReference>
<dbReference type="RefSeq" id="WP_073190844.1">
    <property type="nucleotide sequence ID" value="NZ_FQTW01000001.1"/>
</dbReference>
<evidence type="ECO:0000256" key="3">
    <source>
        <dbReference type="SAM" id="SignalP"/>
    </source>
</evidence>
<evidence type="ECO:0000313" key="6">
    <source>
        <dbReference type="Proteomes" id="UP000184462"/>
    </source>
</evidence>
<evidence type="ECO:0000256" key="2">
    <source>
        <dbReference type="ARBA" id="ARBA00022729"/>
    </source>
</evidence>
<dbReference type="InterPro" id="IPR008979">
    <property type="entry name" value="Galactose-bd-like_sf"/>
</dbReference>
<dbReference type="PROSITE" id="PS51762">
    <property type="entry name" value="GH16_2"/>
    <property type="match status" value="1"/>
</dbReference>
<gene>
    <name evidence="5" type="ORF">SAMN05444278_101229</name>
</gene>
<protein>
    <submittedName>
        <fullName evidence="5">Por secretion system C-terminal sorting domain-containing protein</fullName>
    </submittedName>
</protein>
<dbReference type="OrthoDB" id="9809583at2"/>
<proteinExistence type="inferred from homology"/>
<feature type="chain" id="PRO_5012499699" evidence="3">
    <location>
        <begin position="21"/>
        <end position="535"/>
    </location>
</feature>
<dbReference type="CDD" id="cd08023">
    <property type="entry name" value="GH16_laminarinase_like"/>
    <property type="match status" value="1"/>
</dbReference>
<dbReference type="Pfam" id="PF18962">
    <property type="entry name" value="Por_Secre_tail"/>
    <property type="match status" value="1"/>
</dbReference>